<dbReference type="GO" id="GO:0006777">
    <property type="term" value="P:Mo-molybdopterin cofactor biosynthetic process"/>
    <property type="evidence" value="ECO:0007669"/>
    <property type="project" value="UniProtKB-KW"/>
</dbReference>
<name>A0AAU7MXR8_9FLAO</name>
<evidence type="ECO:0000313" key="9">
    <source>
        <dbReference type="EMBL" id="XBQ22207.1"/>
    </source>
</evidence>
<evidence type="ECO:0000256" key="3">
    <source>
        <dbReference type="ARBA" id="ARBA00022723"/>
    </source>
</evidence>
<dbReference type="GO" id="GO:0046872">
    <property type="term" value="F:metal ion binding"/>
    <property type="evidence" value="ECO:0007669"/>
    <property type="project" value="UniProtKB-KW"/>
</dbReference>
<gene>
    <name evidence="9" type="ORF">ABNE31_11415</name>
</gene>
<keyword evidence="3" id="KW-0479">Metal-binding</keyword>
<dbReference type="Gene3D" id="3.90.550.10">
    <property type="entry name" value="Spore Coat Polysaccharide Biosynthesis Protein SpsA, Chain A"/>
    <property type="match status" value="1"/>
</dbReference>
<dbReference type="AlphaFoldDB" id="A0AAU7MXR8"/>
<dbReference type="SUPFAM" id="SSF53448">
    <property type="entry name" value="Nucleotide-diphospho-sugar transferases"/>
    <property type="match status" value="1"/>
</dbReference>
<feature type="domain" description="MobA-like NTP transferase" evidence="8">
    <location>
        <begin position="17"/>
        <end position="166"/>
    </location>
</feature>
<keyword evidence="2 9" id="KW-0808">Transferase</keyword>
<keyword evidence="4" id="KW-0547">Nucleotide-binding</keyword>
<evidence type="ECO:0000256" key="1">
    <source>
        <dbReference type="ARBA" id="ARBA00022490"/>
    </source>
</evidence>
<dbReference type="CDD" id="cd02503">
    <property type="entry name" value="MobA"/>
    <property type="match status" value="1"/>
</dbReference>
<evidence type="ECO:0000256" key="7">
    <source>
        <dbReference type="ARBA" id="ARBA00023150"/>
    </source>
</evidence>
<dbReference type="PANTHER" id="PTHR19136">
    <property type="entry name" value="MOLYBDENUM COFACTOR GUANYLYLTRANSFERASE"/>
    <property type="match status" value="1"/>
</dbReference>
<sequence>MKTKSESSASNPPQLFGLVLAGGSSFRMGHDKGALAYHGMPQRDYVYQLLNKVCENVFLGIQEQQLGSIPKEFSSIMDQNTYKGPFNGIMSAHETYPEAAWLVLACDLPFMDTEALQFLVQQRDTTKHATAFMGKDAAYPEPLACIWEPEGLRQAKNYLSAKGKQSPSRFLLEVDVKTVLPSNEQLLFNANAVEDYQWAKDRLKGREGS</sequence>
<evidence type="ECO:0000256" key="2">
    <source>
        <dbReference type="ARBA" id="ARBA00022679"/>
    </source>
</evidence>
<keyword evidence="7" id="KW-0501">Molybdenum cofactor biosynthesis</keyword>
<keyword evidence="5" id="KW-0460">Magnesium</keyword>
<keyword evidence="1" id="KW-0963">Cytoplasm</keyword>
<dbReference type="RefSeq" id="WP_349351217.1">
    <property type="nucleotide sequence ID" value="NZ_CP157804.1"/>
</dbReference>
<organism evidence="9">
    <name type="scientific">Flagellimonas sp. MMG031</name>
    <dbReference type="NCBI Taxonomy" id="3158549"/>
    <lineage>
        <taxon>Bacteria</taxon>
        <taxon>Pseudomonadati</taxon>
        <taxon>Bacteroidota</taxon>
        <taxon>Flavobacteriia</taxon>
        <taxon>Flavobacteriales</taxon>
        <taxon>Flavobacteriaceae</taxon>
        <taxon>Flagellimonas</taxon>
    </lineage>
</organism>
<keyword evidence="6" id="KW-0342">GTP-binding</keyword>
<evidence type="ECO:0000256" key="5">
    <source>
        <dbReference type="ARBA" id="ARBA00022842"/>
    </source>
</evidence>
<evidence type="ECO:0000256" key="4">
    <source>
        <dbReference type="ARBA" id="ARBA00022741"/>
    </source>
</evidence>
<dbReference type="PANTHER" id="PTHR19136:SF81">
    <property type="entry name" value="MOLYBDENUM COFACTOR GUANYLYLTRANSFERASE"/>
    <property type="match status" value="1"/>
</dbReference>
<dbReference type="InterPro" id="IPR013482">
    <property type="entry name" value="Molybde_CF_guanTrfase"/>
</dbReference>
<dbReference type="EMBL" id="CP157804">
    <property type="protein sequence ID" value="XBQ22207.1"/>
    <property type="molecule type" value="Genomic_DNA"/>
</dbReference>
<dbReference type="GO" id="GO:0016779">
    <property type="term" value="F:nucleotidyltransferase activity"/>
    <property type="evidence" value="ECO:0007669"/>
    <property type="project" value="UniProtKB-ARBA"/>
</dbReference>
<dbReference type="GO" id="GO:0005525">
    <property type="term" value="F:GTP binding"/>
    <property type="evidence" value="ECO:0007669"/>
    <property type="project" value="UniProtKB-KW"/>
</dbReference>
<proteinExistence type="predicted"/>
<reference evidence="9" key="1">
    <citation type="submission" date="2024-05" db="EMBL/GenBank/DDBJ databases">
        <title>Draft Genome Sequences of Flagellimonas sp. MMG031 and Marinobacter sp. MMG032 Isolated from the dinoflagellate Symbiodinium pilosum.</title>
        <authorList>
            <person name="Shikuma N.J."/>
            <person name="Farrell M.V."/>
        </authorList>
    </citation>
    <scope>NUCLEOTIDE SEQUENCE</scope>
    <source>
        <strain evidence="9">MMG031</strain>
    </source>
</reference>
<protein>
    <submittedName>
        <fullName evidence="9">NTP transferase domain-containing protein</fullName>
    </submittedName>
</protein>
<accession>A0AAU7MXR8</accession>
<evidence type="ECO:0000256" key="6">
    <source>
        <dbReference type="ARBA" id="ARBA00023134"/>
    </source>
</evidence>
<dbReference type="Pfam" id="PF12804">
    <property type="entry name" value="NTP_transf_3"/>
    <property type="match status" value="1"/>
</dbReference>
<dbReference type="InterPro" id="IPR029044">
    <property type="entry name" value="Nucleotide-diphossugar_trans"/>
</dbReference>
<dbReference type="InterPro" id="IPR025877">
    <property type="entry name" value="MobA-like_NTP_Trfase"/>
</dbReference>
<dbReference type="KEGG" id="fld:ABNE31_11415"/>
<evidence type="ECO:0000259" key="8">
    <source>
        <dbReference type="Pfam" id="PF12804"/>
    </source>
</evidence>